<evidence type="ECO:0000313" key="2">
    <source>
        <dbReference type="Proteomes" id="UP000001077"/>
    </source>
</evidence>
<accession>J0QK35</accession>
<dbReference type="PATRIC" id="fig|1094556.3.peg.1067"/>
<sequence length="73" mass="8819">MFWCNELVSFPYPWNSNFIEELENYFRLYWVSAGVTTACKKLGVHIGMHCFVNDLLLLKYFQPIKKRKKYYAD</sequence>
<dbReference type="AlphaFoldDB" id="J0QK35"/>
<name>J0QK35_9HYPH</name>
<protein>
    <submittedName>
        <fullName evidence="1">Uncharacterized protein</fullName>
    </submittedName>
</protein>
<dbReference type="HOGENOM" id="CLU_2697110_0_0_5"/>
<proteinExistence type="predicted"/>
<reference evidence="1 2" key="1">
    <citation type="submission" date="2012-03" db="EMBL/GenBank/DDBJ databases">
        <title>The Genome Sequence of Bartonella rattimassiliensis 15908.</title>
        <authorList>
            <consortium name="The Broad Institute Genome Sequencing Platform"/>
            <consortium name="The Broad Institute Genome Sequencing Center for Infectious Disease"/>
            <person name="Feldgarden M."/>
            <person name="Kirby J."/>
            <person name="Kosoy M."/>
            <person name="Birtles R."/>
            <person name="Probert W.S."/>
            <person name="Chiaraviglio L."/>
            <person name="Young S.K."/>
            <person name="Zeng Q."/>
            <person name="Gargeya S."/>
            <person name="Fitzgerald M."/>
            <person name="Haas B."/>
            <person name="Abouelleil A."/>
            <person name="Alvarado L."/>
            <person name="Arachchi H.M."/>
            <person name="Berlin A."/>
            <person name="Chapman S.B."/>
            <person name="Gearin G."/>
            <person name="Goldberg J."/>
            <person name="Griggs A."/>
            <person name="Gujja S."/>
            <person name="Hansen M."/>
            <person name="Heiman D."/>
            <person name="Howarth C."/>
            <person name="Larimer J."/>
            <person name="Lui A."/>
            <person name="MacDonald P.J.P."/>
            <person name="McCowen C."/>
            <person name="Montmayeur A."/>
            <person name="Murphy C."/>
            <person name="Neiman D."/>
            <person name="Pearson M."/>
            <person name="Priest M."/>
            <person name="Roberts A."/>
            <person name="Saif S."/>
            <person name="Shea T."/>
            <person name="Sisk P."/>
            <person name="Stolte C."/>
            <person name="Sykes S."/>
            <person name="Wortman J."/>
            <person name="Nusbaum C."/>
            <person name="Birren B."/>
        </authorList>
    </citation>
    <scope>NUCLEOTIDE SEQUENCE [LARGE SCALE GENOMIC DNA]</scope>
    <source>
        <strain evidence="1 2">15908</strain>
    </source>
</reference>
<dbReference type="Proteomes" id="UP000001077">
    <property type="component" value="Unassembled WGS sequence"/>
</dbReference>
<organism evidence="1 2">
    <name type="scientific">Bartonella rattimassiliensis 15908</name>
    <dbReference type="NCBI Taxonomy" id="1094556"/>
    <lineage>
        <taxon>Bacteria</taxon>
        <taxon>Pseudomonadati</taxon>
        <taxon>Pseudomonadota</taxon>
        <taxon>Alphaproteobacteria</taxon>
        <taxon>Hyphomicrobiales</taxon>
        <taxon>Bartonellaceae</taxon>
        <taxon>Bartonella</taxon>
    </lineage>
</organism>
<keyword evidence="2" id="KW-1185">Reference proteome</keyword>
<comment type="caution">
    <text evidence="1">The sequence shown here is derived from an EMBL/GenBank/DDBJ whole genome shotgun (WGS) entry which is preliminary data.</text>
</comment>
<evidence type="ECO:0000313" key="1">
    <source>
        <dbReference type="EMBL" id="EJF85921.1"/>
    </source>
</evidence>
<gene>
    <name evidence="1" type="ORF">MCY_00935</name>
</gene>
<dbReference type="EMBL" id="AILY01000021">
    <property type="protein sequence ID" value="EJF85921.1"/>
    <property type="molecule type" value="Genomic_DNA"/>
</dbReference>